<proteinExistence type="predicted"/>
<accession>B9T932</accession>
<reference evidence="2" key="1">
    <citation type="journal article" date="2010" name="Nat. Biotechnol.">
        <title>Draft genome sequence of the oilseed species Ricinus communis.</title>
        <authorList>
            <person name="Chan A.P."/>
            <person name="Crabtree J."/>
            <person name="Zhao Q."/>
            <person name="Lorenzi H."/>
            <person name="Orvis J."/>
            <person name="Puiu D."/>
            <person name="Melake-Berhan A."/>
            <person name="Jones K.M."/>
            <person name="Redman J."/>
            <person name="Chen G."/>
            <person name="Cahoon E.B."/>
            <person name="Gedil M."/>
            <person name="Stanke M."/>
            <person name="Haas B.J."/>
            <person name="Wortman J.R."/>
            <person name="Fraser-Liggett C.M."/>
            <person name="Ravel J."/>
            <person name="Rabinowicz P.D."/>
        </authorList>
    </citation>
    <scope>NUCLEOTIDE SEQUENCE [LARGE SCALE GENOMIC DNA]</scope>
    <source>
        <strain evidence="2">cv. Hale</strain>
    </source>
</reference>
<sequence>MEKTVVLRRADRLLVPVHRLQLPTFDAQGLRDDQLVLVRKRRRTVRRPLPQLRRMRVQALTPRVTPAFEQPTVPRRCNRKRTKVVIREKLDLAGRTKEKIGRAIASVDGDALVAGQNTGFQFDDRVPAHQCSCTIVIEVTFEGLLVEAVPAERRERYRSALHIQHEALLEGNDVDDVLIIRSPCKFDSPKCFLPDLFKGIAAQQQIGHRVIAAVTGKHQIARFDTRSKANFQITQRLSNGLRPYGRNFHRKIDPRSVSREIIFLHESARKLAKTVAFGVPVVDMAEKYPEP</sequence>
<name>B9T932_RICCO</name>
<organism evidence="1 2">
    <name type="scientific">Ricinus communis</name>
    <name type="common">Castor bean</name>
    <dbReference type="NCBI Taxonomy" id="3988"/>
    <lineage>
        <taxon>Eukaryota</taxon>
        <taxon>Viridiplantae</taxon>
        <taxon>Streptophyta</taxon>
        <taxon>Embryophyta</taxon>
        <taxon>Tracheophyta</taxon>
        <taxon>Spermatophyta</taxon>
        <taxon>Magnoliopsida</taxon>
        <taxon>eudicotyledons</taxon>
        <taxon>Gunneridae</taxon>
        <taxon>Pentapetalae</taxon>
        <taxon>rosids</taxon>
        <taxon>fabids</taxon>
        <taxon>Malpighiales</taxon>
        <taxon>Euphorbiaceae</taxon>
        <taxon>Acalyphoideae</taxon>
        <taxon>Acalypheae</taxon>
        <taxon>Ricinus</taxon>
    </lineage>
</organism>
<dbReference type="InParanoid" id="B9T932"/>
<gene>
    <name evidence="1" type="ORF">RCOM_0019670</name>
</gene>
<protein>
    <submittedName>
        <fullName evidence="1">Uncharacterized protein</fullName>
    </submittedName>
</protein>
<evidence type="ECO:0000313" key="1">
    <source>
        <dbReference type="EMBL" id="EEF27630.1"/>
    </source>
</evidence>
<dbReference type="EMBL" id="EQ975283">
    <property type="protein sequence ID" value="EEF27630.1"/>
    <property type="molecule type" value="Genomic_DNA"/>
</dbReference>
<dbReference type="AlphaFoldDB" id="B9T932"/>
<evidence type="ECO:0000313" key="2">
    <source>
        <dbReference type="Proteomes" id="UP000008311"/>
    </source>
</evidence>
<dbReference type="Proteomes" id="UP000008311">
    <property type="component" value="Unassembled WGS sequence"/>
</dbReference>
<keyword evidence="2" id="KW-1185">Reference proteome</keyword>